<evidence type="ECO:0000313" key="2">
    <source>
        <dbReference type="EMBL" id="MSA91476.1"/>
    </source>
</evidence>
<protein>
    <submittedName>
        <fullName evidence="2">Collagen-like protein</fullName>
    </submittedName>
</protein>
<gene>
    <name evidence="3" type="ORF">GKD88_19460</name>
    <name evidence="2" type="ORF">GKE08_19365</name>
</gene>
<dbReference type="GO" id="GO:0031012">
    <property type="term" value="C:extracellular matrix"/>
    <property type="evidence" value="ECO:0007669"/>
    <property type="project" value="TreeGrafter"/>
</dbReference>
<feature type="compositionally biased region" description="Low complexity" evidence="1">
    <location>
        <begin position="45"/>
        <end position="74"/>
    </location>
</feature>
<dbReference type="PANTHER" id="PTHR24023">
    <property type="entry name" value="COLLAGEN ALPHA"/>
    <property type="match status" value="1"/>
</dbReference>
<dbReference type="Proteomes" id="UP000433575">
    <property type="component" value="Unassembled WGS sequence"/>
</dbReference>
<dbReference type="RefSeq" id="WP_154240704.1">
    <property type="nucleotide sequence ID" value="NZ_WKPI01000071.1"/>
</dbReference>
<sequence>MKNQDYALSLDWSESEAENEKTCCRCPGPTGPRGPRGCPGPAGPRGPRGCKGPQGIQGQTGATGPAGPAGIPGAMGVTGPTGATGEMGPRGMQGLTGAMEPTGQQGPTGAQGPQGIPGPTGPTGPTGAAGEPGPQGLQGLQGIPGPTGPTGATGEMGPRGMQGLTGPIGPTGQQGPTGAQGIAGVTGPTGPRGPEGIVPEDIFASFINFAAVFQDAQLIPMGIQTADSTGNIVLNNSTRIELKPGFYWIDYEVSCLVKGANFIQVTPFYNGAAHLEYGIYYMTSSESRSSAFGAVSMILEVPSDTMFSLTFNSSGEVTECTLTLTILKLRRTLTGEQR</sequence>
<dbReference type="EMBL" id="WKPI01000071">
    <property type="protein sequence ID" value="MSC35290.1"/>
    <property type="molecule type" value="Genomic_DNA"/>
</dbReference>
<evidence type="ECO:0000313" key="4">
    <source>
        <dbReference type="Proteomes" id="UP000433575"/>
    </source>
</evidence>
<dbReference type="InterPro" id="IPR008160">
    <property type="entry name" value="Collagen"/>
</dbReference>
<name>A0A6N7SDW1_9FIRM</name>
<organism evidence="2 4">
    <name type="scientific">Holdemania massiliensis</name>
    <dbReference type="NCBI Taxonomy" id="1468449"/>
    <lineage>
        <taxon>Bacteria</taxon>
        <taxon>Bacillati</taxon>
        <taxon>Bacillota</taxon>
        <taxon>Erysipelotrichia</taxon>
        <taxon>Erysipelotrichales</taxon>
        <taxon>Erysipelotrichaceae</taxon>
        <taxon>Holdemania</taxon>
    </lineage>
</organism>
<feature type="compositionally biased region" description="Low complexity" evidence="1">
    <location>
        <begin position="165"/>
        <end position="183"/>
    </location>
</feature>
<comment type="caution">
    <text evidence="2">The sequence shown here is derived from an EMBL/GenBank/DDBJ whole genome shotgun (WGS) entry which is preliminary data.</text>
</comment>
<accession>A0A6N7SDW1</accession>
<keyword evidence="2" id="KW-0176">Collagen</keyword>
<evidence type="ECO:0000313" key="5">
    <source>
        <dbReference type="Proteomes" id="UP000480929"/>
    </source>
</evidence>
<dbReference type="GO" id="GO:0005615">
    <property type="term" value="C:extracellular space"/>
    <property type="evidence" value="ECO:0007669"/>
    <property type="project" value="TreeGrafter"/>
</dbReference>
<dbReference type="GO" id="GO:0030198">
    <property type="term" value="P:extracellular matrix organization"/>
    <property type="evidence" value="ECO:0007669"/>
    <property type="project" value="TreeGrafter"/>
</dbReference>
<dbReference type="InterPro" id="IPR050149">
    <property type="entry name" value="Collagen_superfamily"/>
</dbReference>
<feature type="compositionally biased region" description="Low complexity" evidence="1">
    <location>
        <begin position="123"/>
        <end position="158"/>
    </location>
</feature>
<evidence type="ECO:0000256" key="1">
    <source>
        <dbReference type="SAM" id="MobiDB-lite"/>
    </source>
</evidence>
<keyword evidence="5" id="KW-1185">Reference proteome</keyword>
<proteinExistence type="predicted"/>
<feature type="region of interest" description="Disordered" evidence="1">
    <location>
        <begin position="1"/>
        <end position="189"/>
    </location>
</feature>
<feature type="compositionally biased region" description="Low complexity" evidence="1">
    <location>
        <begin position="101"/>
        <end position="114"/>
    </location>
</feature>
<dbReference type="Pfam" id="PF01391">
    <property type="entry name" value="Collagen"/>
    <property type="match status" value="2"/>
</dbReference>
<dbReference type="PANTHER" id="PTHR24023:SF1095">
    <property type="entry name" value="EGF-LIKE DOMAIN-CONTAINING PROTEIN"/>
    <property type="match status" value="1"/>
</dbReference>
<dbReference type="OrthoDB" id="1655688at2"/>
<dbReference type="EMBL" id="WKPJ01000065">
    <property type="protein sequence ID" value="MSA91476.1"/>
    <property type="molecule type" value="Genomic_DNA"/>
</dbReference>
<dbReference type="GO" id="GO:0030020">
    <property type="term" value="F:extracellular matrix structural constituent conferring tensile strength"/>
    <property type="evidence" value="ECO:0007669"/>
    <property type="project" value="TreeGrafter"/>
</dbReference>
<evidence type="ECO:0000313" key="3">
    <source>
        <dbReference type="EMBL" id="MSC35290.1"/>
    </source>
</evidence>
<dbReference type="Proteomes" id="UP000480929">
    <property type="component" value="Unassembled WGS sequence"/>
</dbReference>
<reference evidence="4 5" key="1">
    <citation type="journal article" date="2019" name="Nat. Med.">
        <title>A library of human gut bacterial isolates paired with longitudinal multiomics data enables mechanistic microbiome research.</title>
        <authorList>
            <person name="Poyet M."/>
            <person name="Groussin M."/>
            <person name="Gibbons S.M."/>
            <person name="Avila-Pacheco J."/>
            <person name="Jiang X."/>
            <person name="Kearney S.M."/>
            <person name="Perrotta A.R."/>
            <person name="Berdy B."/>
            <person name="Zhao S."/>
            <person name="Lieberman T.D."/>
            <person name="Swanson P.K."/>
            <person name="Smith M."/>
            <person name="Roesemann S."/>
            <person name="Alexander J.E."/>
            <person name="Rich S.A."/>
            <person name="Livny J."/>
            <person name="Vlamakis H."/>
            <person name="Clish C."/>
            <person name="Bullock K."/>
            <person name="Deik A."/>
            <person name="Scott J."/>
            <person name="Pierce K.A."/>
            <person name="Xavier R.J."/>
            <person name="Alm E.J."/>
        </authorList>
    </citation>
    <scope>NUCLEOTIDE SEQUENCE [LARGE SCALE GENOMIC DNA]</scope>
    <source>
        <strain evidence="2 4">BIOML-A4</strain>
        <strain evidence="3 5">BIOML-A5</strain>
    </source>
</reference>
<dbReference type="AlphaFoldDB" id="A0A6N7SDW1"/>